<feature type="transmembrane region" description="Helical" evidence="8">
    <location>
        <begin position="124"/>
        <end position="142"/>
    </location>
</feature>
<dbReference type="AlphaFoldDB" id="A0A558C2U8"/>
<keyword evidence="7 8" id="KW-0472">Membrane</keyword>
<reference evidence="10 11" key="1">
    <citation type="submission" date="2019-07" db="EMBL/GenBank/DDBJ databases">
        <title>Hymenobacter sp. straun FUR1 Genome sequencing and assembly.</title>
        <authorList>
            <person name="Chhetri G."/>
        </authorList>
    </citation>
    <scope>NUCLEOTIDE SEQUENCE [LARGE SCALE GENOMIC DNA]</scope>
    <source>
        <strain evidence="10 11">Fur1</strain>
    </source>
</reference>
<evidence type="ECO:0000313" key="11">
    <source>
        <dbReference type="Proteomes" id="UP000317624"/>
    </source>
</evidence>
<dbReference type="GO" id="GO:0016763">
    <property type="term" value="F:pentosyltransferase activity"/>
    <property type="evidence" value="ECO:0007669"/>
    <property type="project" value="TreeGrafter"/>
</dbReference>
<accession>A0A558C2U8</accession>
<evidence type="ECO:0000256" key="7">
    <source>
        <dbReference type="ARBA" id="ARBA00023136"/>
    </source>
</evidence>
<feature type="transmembrane region" description="Helical" evidence="8">
    <location>
        <begin position="187"/>
        <end position="211"/>
    </location>
</feature>
<dbReference type="GO" id="GO:0009103">
    <property type="term" value="P:lipopolysaccharide biosynthetic process"/>
    <property type="evidence" value="ECO:0007669"/>
    <property type="project" value="UniProtKB-ARBA"/>
</dbReference>
<evidence type="ECO:0000313" key="10">
    <source>
        <dbReference type="EMBL" id="TVT43046.1"/>
    </source>
</evidence>
<dbReference type="OrthoDB" id="974040at2"/>
<protein>
    <recommendedName>
        <fullName evidence="9">Glycosyltransferase RgtA/B/C/D-like domain-containing protein</fullName>
    </recommendedName>
</protein>
<dbReference type="GO" id="GO:0005886">
    <property type="term" value="C:plasma membrane"/>
    <property type="evidence" value="ECO:0007669"/>
    <property type="project" value="UniProtKB-SubCell"/>
</dbReference>
<dbReference type="RefSeq" id="WP_144844086.1">
    <property type="nucleotide sequence ID" value="NZ_VMRJ01000001.1"/>
</dbReference>
<evidence type="ECO:0000256" key="5">
    <source>
        <dbReference type="ARBA" id="ARBA00022692"/>
    </source>
</evidence>
<dbReference type="PANTHER" id="PTHR33908:SF3">
    <property type="entry name" value="UNDECAPRENYL PHOSPHATE-ALPHA-4-AMINO-4-DEOXY-L-ARABINOSE ARABINOSYL TRANSFERASE"/>
    <property type="match status" value="1"/>
</dbReference>
<keyword evidence="2" id="KW-1003">Cell membrane</keyword>
<sequence>MRSLEQYLGRQRAYRLLVLAVLGLGFFVRVWHFPSVPPGLNQDEAASAYEAYSLAETGCDKWGNPWPAYFPAWGSGQNVLLAYLTVPVVKAFGLSIFSARLVSLLVGLLTLPLFYYGLRPMGRYPALLGLLLLALAPWHFMLSRWGLESNLAPFWMLLGCVMVARAVSTQQRRWIIPSLLPFAIALYAYGITLIILPTLFALVLIAFFQLISQRPGPWLLAACLFVVVAAPFGLFIIENYVLEHNLPWTDKLFFSTPVLPATRLSQESHNTLRDIYEVNSMFVARGFTDSTVYNQLPGYPLLLRFTWALAALGSCTLLYRLAKWRTQLSKRRHEAMGLLLLAWAVACIPLIFLFGLNTNRVNHFFLPCLGLAAWFVNMLIRHLRPSTPKQFIRGAVLAWFVLEGGLAASYYLRHYPHGPIKEQFNSGLPAAFAAVNRLQGVGQVYVTPHLPLGYVYTLFYQRYPPAQFQREAQVGIDSLEGAYQVNRFGRYVFNSQYLAQEAAYGYLLYKDELQAADQTRRKVLFSDEIWEVGIMLPLQNSVEAKAP</sequence>
<feature type="transmembrane region" description="Helical" evidence="8">
    <location>
        <begin position="392"/>
        <end position="412"/>
    </location>
</feature>
<gene>
    <name evidence="10" type="ORF">FNT36_02840</name>
</gene>
<keyword evidence="3" id="KW-0328">Glycosyltransferase</keyword>
<evidence type="ECO:0000256" key="3">
    <source>
        <dbReference type="ARBA" id="ARBA00022676"/>
    </source>
</evidence>
<dbReference type="EMBL" id="VMRJ01000001">
    <property type="protein sequence ID" value="TVT43046.1"/>
    <property type="molecule type" value="Genomic_DNA"/>
</dbReference>
<evidence type="ECO:0000256" key="2">
    <source>
        <dbReference type="ARBA" id="ARBA00022475"/>
    </source>
</evidence>
<evidence type="ECO:0000256" key="8">
    <source>
        <dbReference type="SAM" id="Phobius"/>
    </source>
</evidence>
<comment type="caution">
    <text evidence="10">The sequence shown here is derived from an EMBL/GenBank/DDBJ whole genome shotgun (WGS) entry which is preliminary data.</text>
</comment>
<name>A0A558C2U8_9BACT</name>
<keyword evidence="5 8" id="KW-0812">Transmembrane</keyword>
<dbReference type="Pfam" id="PF13231">
    <property type="entry name" value="PMT_2"/>
    <property type="match status" value="1"/>
</dbReference>
<keyword evidence="11" id="KW-1185">Reference proteome</keyword>
<feature type="transmembrane region" description="Helical" evidence="8">
    <location>
        <begin position="101"/>
        <end position="118"/>
    </location>
</feature>
<comment type="subcellular location">
    <subcellularLocation>
        <location evidence="1">Cell membrane</location>
        <topology evidence="1">Multi-pass membrane protein</topology>
    </subcellularLocation>
</comment>
<dbReference type="InterPro" id="IPR038731">
    <property type="entry name" value="RgtA/B/C-like"/>
</dbReference>
<feature type="transmembrane region" description="Helical" evidence="8">
    <location>
        <begin position="218"/>
        <end position="237"/>
    </location>
</feature>
<feature type="transmembrane region" description="Helical" evidence="8">
    <location>
        <begin position="12"/>
        <end position="31"/>
    </location>
</feature>
<keyword evidence="6 8" id="KW-1133">Transmembrane helix</keyword>
<feature type="transmembrane region" description="Helical" evidence="8">
    <location>
        <begin position="361"/>
        <end position="380"/>
    </location>
</feature>
<dbReference type="InterPro" id="IPR050297">
    <property type="entry name" value="LipidA_mod_glycosyltrf_83"/>
</dbReference>
<proteinExistence type="predicted"/>
<evidence type="ECO:0000259" key="9">
    <source>
        <dbReference type="Pfam" id="PF13231"/>
    </source>
</evidence>
<evidence type="ECO:0000256" key="1">
    <source>
        <dbReference type="ARBA" id="ARBA00004651"/>
    </source>
</evidence>
<evidence type="ECO:0000256" key="4">
    <source>
        <dbReference type="ARBA" id="ARBA00022679"/>
    </source>
</evidence>
<feature type="transmembrane region" description="Helical" evidence="8">
    <location>
        <begin position="334"/>
        <end position="355"/>
    </location>
</feature>
<dbReference type="GO" id="GO:0010041">
    <property type="term" value="P:response to iron(III) ion"/>
    <property type="evidence" value="ECO:0007669"/>
    <property type="project" value="TreeGrafter"/>
</dbReference>
<dbReference type="PANTHER" id="PTHR33908">
    <property type="entry name" value="MANNOSYLTRANSFERASE YKCB-RELATED"/>
    <property type="match status" value="1"/>
</dbReference>
<keyword evidence="4" id="KW-0808">Transferase</keyword>
<evidence type="ECO:0000256" key="6">
    <source>
        <dbReference type="ARBA" id="ARBA00022989"/>
    </source>
</evidence>
<organism evidence="10 11">
    <name type="scientific">Hymenobacter setariae</name>
    <dbReference type="NCBI Taxonomy" id="2594794"/>
    <lineage>
        <taxon>Bacteria</taxon>
        <taxon>Pseudomonadati</taxon>
        <taxon>Bacteroidota</taxon>
        <taxon>Cytophagia</taxon>
        <taxon>Cytophagales</taxon>
        <taxon>Hymenobacteraceae</taxon>
        <taxon>Hymenobacter</taxon>
    </lineage>
</organism>
<feature type="transmembrane region" description="Helical" evidence="8">
    <location>
        <begin position="301"/>
        <end position="322"/>
    </location>
</feature>
<feature type="domain" description="Glycosyltransferase RgtA/B/C/D-like" evidence="9">
    <location>
        <begin position="81"/>
        <end position="232"/>
    </location>
</feature>
<dbReference type="Proteomes" id="UP000317624">
    <property type="component" value="Unassembled WGS sequence"/>
</dbReference>